<organism evidence="3 4">
    <name type="scientific">Leptospira ognonensis</name>
    <dbReference type="NCBI Taxonomy" id="2484945"/>
    <lineage>
        <taxon>Bacteria</taxon>
        <taxon>Pseudomonadati</taxon>
        <taxon>Spirochaetota</taxon>
        <taxon>Spirochaetia</taxon>
        <taxon>Leptospirales</taxon>
        <taxon>Leptospiraceae</taxon>
        <taxon>Leptospira</taxon>
    </lineage>
</organism>
<gene>
    <name evidence="3" type="ORF">EHQ58_07400</name>
</gene>
<evidence type="ECO:0000259" key="2">
    <source>
        <dbReference type="Pfam" id="PF00534"/>
    </source>
</evidence>
<dbReference type="Gene3D" id="3.40.50.2000">
    <property type="entry name" value="Glycogen Phosphorylase B"/>
    <property type="match status" value="1"/>
</dbReference>
<dbReference type="PANTHER" id="PTHR46401:SF2">
    <property type="entry name" value="GLYCOSYLTRANSFERASE WBBK-RELATED"/>
    <property type="match status" value="1"/>
</dbReference>
<name>A0A4R9K2R3_9LEPT</name>
<feature type="domain" description="Glycosyl transferase family 1" evidence="2">
    <location>
        <begin position="172"/>
        <end position="327"/>
    </location>
</feature>
<reference evidence="3" key="1">
    <citation type="journal article" date="2019" name="PLoS Negl. Trop. Dis.">
        <title>Revisiting the worldwide diversity of Leptospira species in the environment.</title>
        <authorList>
            <person name="Vincent A.T."/>
            <person name="Schiettekatte O."/>
            <person name="Bourhy P."/>
            <person name="Veyrier F.J."/>
            <person name="Picardeau M."/>
        </authorList>
    </citation>
    <scope>NUCLEOTIDE SEQUENCE [LARGE SCALE GENOMIC DNA]</scope>
    <source>
        <strain evidence="3">201702476</strain>
    </source>
</reference>
<keyword evidence="1 3" id="KW-0808">Transferase</keyword>
<dbReference type="GO" id="GO:0009103">
    <property type="term" value="P:lipopolysaccharide biosynthetic process"/>
    <property type="evidence" value="ECO:0007669"/>
    <property type="project" value="TreeGrafter"/>
</dbReference>
<evidence type="ECO:0000256" key="1">
    <source>
        <dbReference type="ARBA" id="ARBA00022679"/>
    </source>
</evidence>
<dbReference type="AlphaFoldDB" id="A0A4R9K2R3"/>
<comment type="caution">
    <text evidence="3">The sequence shown here is derived from an EMBL/GenBank/DDBJ whole genome shotgun (WGS) entry which is preliminary data.</text>
</comment>
<proteinExistence type="predicted"/>
<dbReference type="OrthoDB" id="9787617at2"/>
<dbReference type="GO" id="GO:0016757">
    <property type="term" value="F:glycosyltransferase activity"/>
    <property type="evidence" value="ECO:0007669"/>
    <property type="project" value="InterPro"/>
</dbReference>
<evidence type="ECO:0000313" key="3">
    <source>
        <dbReference type="EMBL" id="TGL60312.1"/>
    </source>
</evidence>
<dbReference type="RefSeq" id="WP_135623237.1">
    <property type="nucleotide sequence ID" value="NZ_RQGD01000022.1"/>
</dbReference>
<protein>
    <submittedName>
        <fullName evidence="3">Glycosyltransferase family 1 protein</fullName>
    </submittedName>
</protein>
<accession>A0A4R9K2R3</accession>
<dbReference type="Proteomes" id="UP000297693">
    <property type="component" value="Unassembled WGS sequence"/>
</dbReference>
<dbReference type="CDD" id="cd03801">
    <property type="entry name" value="GT4_PimA-like"/>
    <property type="match status" value="1"/>
</dbReference>
<dbReference type="SUPFAM" id="SSF53756">
    <property type="entry name" value="UDP-Glycosyltransferase/glycogen phosphorylase"/>
    <property type="match status" value="1"/>
</dbReference>
<dbReference type="EMBL" id="RQGD01000022">
    <property type="protein sequence ID" value="TGL60312.1"/>
    <property type="molecule type" value="Genomic_DNA"/>
</dbReference>
<sequence length="351" mass="40659">MNVYQHLDELKDSDGVGNDAIGLHKEFLSLGWHSNFITRIPRTGKKIENTEFYATKDSIRFRPNDIHILHYGGQGYPINKFQTAPGEKILRFHNITPSSFYKDSTTPEIYAAMRRFESLSYLELATLSISCDAAWCDSPFNAYILKSFDYRSLRVIPICKKYEEFPPITRANNNICFVGRYAPQKKWEDLINFFWIWKSKFPSAKLYCIGSIIGAFDGYFSRLQQLVENLELTDSVLFKTNLSDNEVIHTMRDTSALVSMSEHEGFCLPILEAYGIGIPVFAFDACATRSTMNQAGILFKTKEYNLLAELISEKIMDEAKKSKMIQEQFRSLKYYNDYPWQKVLPYLLRQK</sequence>
<dbReference type="Pfam" id="PF00534">
    <property type="entry name" value="Glycos_transf_1"/>
    <property type="match status" value="1"/>
</dbReference>
<evidence type="ECO:0000313" key="4">
    <source>
        <dbReference type="Proteomes" id="UP000297693"/>
    </source>
</evidence>
<dbReference type="InterPro" id="IPR001296">
    <property type="entry name" value="Glyco_trans_1"/>
</dbReference>
<dbReference type="PANTHER" id="PTHR46401">
    <property type="entry name" value="GLYCOSYLTRANSFERASE WBBK-RELATED"/>
    <property type="match status" value="1"/>
</dbReference>
<keyword evidence="4" id="KW-1185">Reference proteome</keyword>